<sequence length="248" mass="27337">MLRGAYRYRQRREAVARRPMPRHEAVERHIRSRIAGLSPGDQIESDAELCDLFQVSRMTVRQATQRLVAEGVIYRISGVGTFVGEPQVHRQMGQLRSFTEEMALRGMTVSSTVLTSELRAGSQEEITALRLAPQSNVVHVRRLRLADDQPMAIENVVLPPSCAWLLGEDLARGSLHQALTGKGFAPTRATGTQIAAIATEDDAALLDLPIGAPIFVERRLVTTADGAPVELTESRYAGSRFVFHIELA</sequence>
<evidence type="ECO:0000313" key="6">
    <source>
        <dbReference type="Proteomes" id="UP000305906"/>
    </source>
</evidence>
<dbReference type="CDD" id="cd07377">
    <property type="entry name" value="WHTH_GntR"/>
    <property type="match status" value="1"/>
</dbReference>
<evidence type="ECO:0000256" key="1">
    <source>
        <dbReference type="ARBA" id="ARBA00023015"/>
    </source>
</evidence>
<dbReference type="Proteomes" id="UP000305906">
    <property type="component" value="Unassembled WGS sequence"/>
</dbReference>
<comment type="caution">
    <text evidence="5">The sequence shown here is derived from an EMBL/GenBank/DDBJ whole genome shotgun (WGS) entry which is preliminary data.</text>
</comment>
<dbReference type="AlphaFoldDB" id="A0A5R9FUB8"/>
<dbReference type="PANTHER" id="PTHR44846">
    <property type="entry name" value="MANNOSYL-D-GLYCERATE TRANSPORT/METABOLISM SYSTEM REPRESSOR MNGR-RELATED"/>
    <property type="match status" value="1"/>
</dbReference>
<proteinExistence type="predicted"/>
<keyword evidence="1" id="KW-0805">Transcription regulation</keyword>
<dbReference type="InterPro" id="IPR050679">
    <property type="entry name" value="Bact_HTH_transcr_reg"/>
</dbReference>
<dbReference type="GO" id="GO:0003700">
    <property type="term" value="F:DNA-binding transcription factor activity"/>
    <property type="evidence" value="ECO:0007669"/>
    <property type="project" value="InterPro"/>
</dbReference>
<dbReference type="SMART" id="SM00866">
    <property type="entry name" value="UTRA"/>
    <property type="match status" value="1"/>
</dbReference>
<dbReference type="GO" id="GO:0003677">
    <property type="term" value="F:DNA binding"/>
    <property type="evidence" value="ECO:0007669"/>
    <property type="project" value="UniProtKB-KW"/>
</dbReference>
<dbReference type="InterPro" id="IPR011663">
    <property type="entry name" value="UTRA"/>
</dbReference>
<protein>
    <submittedName>
        <fullName evidence="5">GntR family transcriptional regulator</fullName>
    </submittedName>
</protein>
<evidence type="ECO:0000256" key="2">
    <source>
        <dbReference type="ARBA" id="ARBA00023125"/>
    </source>
</evidence>
<dbReference type="GO" id="GO:0045892">
    <property type="term" value="P:negative regulation of DNA-templated transcription"/>
    <property type="evidence" value="ECO:0007669"/>
    <property type="project" value="TreeGrafter"/>
</dbReference>
<evidence type="ECO:0000259" key="4">
    <source>
        <dbReference type="PROSITE" id="PS50949"/>
    </source>
</evidence>
<dbReference type="Pfam" id="PF00392">
    <property type="entry name" value="GntR"/>
    <property type="match status" value="1"/>
</dbReference>
<dbReference type="SMART" id="SM00345">
    <property type="entry name" value="HTH_GNTR"/>
    <property type="match status" value="1"/>
</dbReference>
<dbReference type="InterPro" id="IPR036390">
    <property type="entry name" value="WH_DNA-bd_sf"/>
</dbReference>
<feature type="domain" description="HTH gntR-type" evidence="4">
    <location>
        <begin position="20"/>
        <end position="86"/>
    </location>
</feature>
<keyword evidence="3" id="KW-0804">Transcription</keyword>
<dbReference type="Gene3D" id="3.40.1410.10">
    <property type="entry name" value="Chorismate lyase-like"/>
    <property type="match status" value="1"/>
</dbReference>
<keyword evidence="2" id="KW-0238">DNA-binding</keyword>
<dbReference type="InterPro" id="IPR000524">
    <property type="entry name" value="Tscrpt_reg_HTH_GntR"/>
</dbReference>
<keyword evidence="6" id="KW-1185">Reference proteome</keyword>
<organism evidence="5 6">
    <name type="scientific">Streptomyces montanus</name>
    <dbReference type="NCBI Taxonomy" id="2580423"/>
    <lineage>
        <taxon>Bacteria</taxon>
        <taxon>Bacillati</taxon>
        <taxon>Actinomycetota</taxon>
        <taxon>Actinomycetes</taxon>
        <taxon>Kitasatosporales</taxon>
        <taxon>Streptomycetaceae</taxon>
        <taxon>Streptomyces</taxon>
    </lineage>
</organism>
<dbReference type="SUPFAM" id="SSF46785">
    <property type="entry name" value="Winged helix' DNA-binding domain"/>
    <property type="match status" value="1"/>
</dbReference>
<dbReference type="InterPro" id="IPR036388">
    <property type="entry name" value="WH-like_DNA-bd_sf"/>
</dbReference>
<dbReference type="PRINTS" id="PR00035">
    <property type="entry name" value="HTHGNTR"/>
</dbReference>
<reference evidence="5 6" key="1">
    <citation type="submission" date="2019-05" db="EMBL/GenBank/DDBJ databases">
        <title>Streptomyces sp. NEAU-C151, a novel actinomycete isolated from soil.</title>
        <authorList>
            <person name="Han L."/>
            <person name="Jiang H."/>
        </authorList>
    </citation>
    <scope>NUCLEOTIDE SEQUENCE [LARGE SCALE GENOMIC DNA]</scope>
    <source>
        <strain evidence="5 6">NEAU-C151</strain>
    </source>
</reference>
<dbReference type="InterPro" id="IPR028978">
    <property type="entry name" value="Chorismate_lyase_/UTRA_dom_sf"/>
</dbReference>
<dbReference type="Pfam" id="PF07702">
    <property type="entry name" value="UTRA"/>
    <property type="match status" value="1"/>
</dbReference>
<gene>
    <name evidence="5" type="ORF">FE633_13775</name>
</gene>
<dbReference type="PROSITE" id="PS50949">
    <property type="entry name" value="HTH_GNTR"/>
    <property type="match status" value="1"/>
</dbReference>
<dbReference type="PANTHER" id="PTHR44846:SF1">
    <property type="entry name" value="MANNOSYL-D-GLYCERATE TRANSPORT_METABOLISM SYSTEM REPRESSOR MNGR-RELATED"/>
    <property type="match status" value="1"/>
</dbReference>
<name>A0A5R9FUB8_9ACTN</name>
<dbReference type="SUPFAM" id="SSF64288">
    <property type="entry name" value="Chorismate lyase-like"/>
    <property type="match status" value="1"/>
</dbReference>
<evidence type="ECO:0000313" key="5">
    <source>
        <dbReference type="EMBL" id="TLS45480.1"/>
    </source>
</evidence>
<evidence type="ECO:0000256" key="3">
    <source>
        <dbReference type="ARBA" id="ARBA00023163"/>
    </source>
</evidence>
<dbReference type="EMBL" id="VBZC01000013">
    <property type="protein sequence ID" value="TLS45480.1"/>
    <property type="molecule type" value="Genomic_DNA"/>
</dbReference>
<accession>A0A5R9FUB8</accession>
<dbReference type="Gene3D" id="1.10.10.10">
    <property type="entry name" value="Winged helix-like DNA-binding domain superfamily/Winged helix DNA-binding domain"/>
    <property type="match status" value="1"/>
</dbReference>